<dbReference type="InterPro" id="IPR003961">
    <property type="entry name" value="FN3_dom"/>
</dbReference>
<gene>
    <name evidence="4" type="ORF">QPK24_02420</name>
</gene>
<proteinExistence type="predicted"/>
<feature type="domain" description="Fibronectin type-III" evidence="3">
    <location>
        <begin position="578"/>
        <end position="676"/>
    </location>
</feature>
<organism evidence="4 5">
    <name type="scientific">Paenibacillus polygoni</name>
    <dbReference type="NCBI Taxonomy" id="3050112"/>
    <lineage>
        <taxon>Bacteria</taxon>
        <taxon>Bacillati</taxon>
        <taxon>Bacillota</taxon>
        <taxon>Bacilli</taxon>
        <taxon>Bacillales</taxon>
        <taxon>Paenibacillaceae</taxon>
        <taxon>Paenibacillus</taxon>
    </lineage>
</organism>
<dbReference type="PROSITE" id="PS50853">
    <property type="entry name" value="FN3"/>
    <property type="match status" value="1"/>
</dbReference>
<keyword evidence="2" id="KW-0732">Signal</keyword>
<dbReference type="CDD" id="cd00063">
    <property type="entry name" value="FN3"/>
    <property type="match status" value="1"/>
</dbReference>
<dbReference type="Gene3D" id="2.60.40.10">
    <property type="entry name" value="Immunoglobulins"/>
    <property type="match status" value="2"/>
</dbReference>
<accession>A0ABY8X287</accession>
<protein>
    <submittedName>
        <fullName evidence="4">Ig-like domain-containing protein</fullName>
    </submittedName>
</protein>
<keyword evidence="5" id="KW-1185">Reference proteome</keyword>
<dbReference type="Gene3D" id="3.20.20.80">
    <property type="entry name" value="Glycosidases"/>
    <property type="match status" value="1"/>
</dbReference>
<evidence type="ECO:0000313" key="4">
    <source>
        <dbReference type="EMBL" id="WIV19622.1"/>
    </source>
</evidence>
<dbReference type="Pfam" id="PF17957">
    <property type="entry name" value="Big_7"/>
    <property type="match status" value="1"/>
</dbReference>
<evidence type="ECO:0000313" key="5">
    <source>
        <dbReference type="Proteomes" id="UP001236415"/>
    </source>
</evidence>
<dbReference type="EMBL" id="CP127162">
    <property type="protein sequence ID" value="WIV19622.1"/>
    <property type="molecule type" value="Genomic_DNA"/>
</dbReference>
<dbReference type="InterPro" id="IPR013783">
    <property type="entry name" value="Ig-like_fold"/>
</dbReference>
<dbReference type="RefSeq" id="WP_285745851.1">
    <property type="nucleotide sequence ID" value="NZ_CP127162.1"/>
</dbReference>
<dbReference type="InterPro" id="IPR036116">
    <property type="entry name" value="FN3_sf"/>
</dbReference>
<feature type="compositionally biased region" description="Low complexity" evidence="1">
    <location>
        <begin position="232"/>
        <end position="247"/>
    </location>
</feature>
<evidence type="ECO:0000256" key="2">
    <source>
        <dbReference type="SAM" id="SignalP"/>
    </source>
</evidence>
<feature type="signal peptide" evidence="2">
    <location>
        <begin position="1"/>
        <end position="29"/>
    </location>
</feature>
<evidence type="ECO:0000259" key="3">
    <source>
        <dbReference type="PROSITE" id="PS50853"/>
    </source>
</evidence>
<dbReference type="InterPro" id="IPR017853">
    <property type="entry name" value="GH"/>
</dbReference>
<sequence>MTSFSRKCGLLCLVFFLVTLLLPSLPVKAAARVTFDSHQDEQNVSPGALELHGTYTDVFDVEIVVNGQLVNDVHMDDPDADNSGTWSYSLDTSSLDGTIEIALKSKDIGTRYGIWSPFIHLHVDNPAANVPEVRIVSPGETDAPLPRDKGAIPIHISAEGKNTITQVELRVNGGPWEPASYNETEGFYKYAWEVAHLDKKQKYSLEAKATDQNGNTGYSLTAYLAPNPQAIGQGNSSSKSENSGDSGTVMDRVYGATEPLPVQDRAIWIWETASYHLILNPNSWDTFAGFTSDTTTFSDRPITTLYLGVDRYNGASMLEDYREKVQQFVTWAHANGYQVQALIAGGTTPPYYGAYERYRTQAVREFEKVLNYNLASEASAQFDGINLDTEPYILPDFKSEKPSVQIQYLDMLAALMERKHAAGITFPVGAAIPRWYDSSADASAIPWKGSTKWLSEHIQDTADYISIMNYRDQADGSAGIIEQALGEIAYAESIGKPNSVIIGVETKDIADGGDPETISFHEEGRTFMEDELNKVYAAMQESPAFGGIAIHHYTSFIDFPSKWGPGGMKWAPPSDLEPPSIVSGPLSATAFDHERIDVRYGMAFDNAAVNDYRIYRSTEPDFATGPLTYAGTAKGLSYTDKGLLADTTYYYKITAVDLSGNESYPSEPISATTTSTPLKPMIIDEMTFEYTGGKAIVTLRVVDLETRTPLRAEVSGRFTQMAGKYVTAKAAADGIFQSSSETVSAPSGEIGFQPRRMMAPGYYWASSYDTLPYTTVIWEP</sequence>
<dbReference type="SUPFAM" id="SSF51445">
    <property type="entry name" value="(Trans)glycosidases"/>
    <property type="match status" value="1"/>
</dbReference>
<dbReference type="Proteomes" id="UP001236415">
    <property type="component" value="Chromosome"/>
</dbReference>
<name>A0ABY8X287_9BACL</name>
<reference evidence="4 5" key="1">
    <citation type="submission" date="2023-06" db="EMBL/GenBank/DDBJ databases">
        <title>Paenibacillus polygonum sp. nov., an endophytic bacterium, isolated from Polygonum lapathifolium L. in Nanji Wetland National Nature Reserve, South of Poyang Lake, Jiangxi Province, China.</title>
        <authorList>
            <person name="Yu Z."/>
        </authorList>
    </citation>
    <scope>NUCLEOTIDE SEQUENCE [LARGE SCALE GENOMIC DNA]</scope>
    <source>
        <strain evidence="4 5">C31</strain>
    </source>
</reference>
<evidence type="ECO:0000256" key="1">
    <source>
        <dbReference type="SAM" id="MobiDB-lite"/>
    </source>
</evidence>
<feature type="region of interest" description="Disordered" evidence="1">
    <location>
        <begin position="229"/>
        <end position="249"/>
    </location>
</feature>
<feature type="chain" id="PRO_5046212299" evidence="2">
    <location>
        <begin position="30"/>
        <end position="780"/>
    </location>
</feature>
<dbReference type="SUPFAM" id="SSF49265">
    <property type="entry name" value="Fibronectin type III"/>
    <property type="match status" value="1"/>
</dbReference>